<dbReference type="Proteomes" id="UP000464658">
    <property type="component" value="Chromosome"/>
</dbReference>
<dbReference type="GO" id="GO:0005829">
    <property type="term" value="C:cytosol"/>
    <property type="evidence" value="ECO:0007669"/>
    <property type="project" value="TreeGrafter"/>
</dbReference>
<accession>A0A5S9M4I3</accession>
<feature type="domain" description="AMP-dependent synthetase/ligase" evidence="1">
    <location>
        <begin position="2"/>
        <end position="127"/>
    </location>
</feature>
<dbReference type="PRINTS" id="PR00154">
    <property type="entry name" value="AMPBINDING"/>
</dbReference>
<dbReference type="PROSITE" id="PS00455">
    <property type="entry name" value="AMP_BINDING"/>
    <property type="match status" value="1"/>
</dbReference>
<dbReference type="InterPro" id="IPR020459">
    <property type="entry name" value="AMP-binding"/>
</dbReference>
<dbReference type="Pfam" id="PF00501">
    <property type="entry name" value="AMP-binding"/>
    <property type="match status" value="1"/>
</dbReference>
<dbReference type="FunFam" id="3.40.50.980:FF:000001">
    <property type="entry name" value="Non-ribosomal peptide synthetase"/>
    <property type="match status" value="1"/>
</dbReference>
<protein>
    <recommendedName>
        <fullName evidence="1">AMP-dependent synthetase/ligase domain-containing protein</fullName>
    </recommendedName>
</protein>
<dbReference type="InterPro" id="IPR020845">
    <property type="entry name" value="AMP-binding_CS"/>
</dbReference>
<dbReference type="AlphaFoldDB" id="A0A5S9M4I3"/>
<dbReference type="GO" id="GO:0031177">
    <property type="term" value="F:phosphopantetheine binding"/>
    <property type="evidence" value="ECO:0007669"/>
    <property type="project" value="TreeGrafter"/>
</dbReference>
<evidence type="ECO:0000259" key="1">
    <source>
        <dbReference type="Pfam" id="PF00501"/>
    </source>
</evidence>
<organism evidence="2 3">
    <name type="scientific">Bacillus safensis</name>
    <dbReference type="NCBI Taxonomy" id="561879"/>
    <lineage>
        <taxon>Bacteria</taxon>
        <taxon>Bacillati</taxon>
        <taxon>Bacillota</taxon>
        <taxon>Bacilli</taxon>
        <taxon>Bacillales</taxon>
        <taxon>Bacillaceae</taxon>
        <taxon>Bacillus</taxon>
    </lineage>
</organism>
<reference evidence="2 3" key="1">
    <citation type="submission" date="2019-12" db="EMBL/GenBank/DDBJ databases">
        <title>Full genome sequence of a Bacillus safensis strain isolated from commercially available natto in Indonesia.</title>
        <authorList>
            <person name="Yoshida M."/>
            <person name="Uomi M."/>
            <person name="Waturangi D."/>
            <person name="Ekaputri J.J."/>
            <person name="Setiamarga D.H.E."/>
        </authorList>
    </citation>
    <scope>NUCLEOTIDE SEQUENCE [LARGE SCALE GENOMIC DNA]</scope>
    <source>
        <strain evidence="2 3">IDN1</strain>
    </source>
</reference>
<name>A0A5S9M4I3_BACIA</name>
<gene>
    <name evidence="2" type="ORF">BsIDN1_06920</name>
</gene>
<dbReference type="EMBL" id="AP021906">
    <property type="protein sequence ID" value="BBP87074.1"/>
    <property type="molecule type" value="Genomic_DNA"/>
</dbReference>
<dbReference type="GO" id="GO:0044550">
    <property type="term" value="P:secondary metabolite biosynthetic process"/>
    <property type="evidence" value="ECO:0007669"/>
    <property type="project" value="TreeGrafter"/>
</dbReference>
<dbReference type="SUPFAM" id="SSF56801">
    <property type="entry name" value="Acetyl-CoA synthetase-like"/>
    <property type="match status" value="1"/>
</dbReference>
<proteinExistence type="predicted"/>
<evidence type="ECO:0000313" key="3">
    <source>
        <dbReference type="Proteomes" id="UP000464658"/>
    </source>
</evidence>
<dbReference type="GO" id="GO:0043041">
    <property type="term" value="P:amino acid activation for nonribosomal peptide biosynthetic process"/>
    <property type="evidence" value="ECO:0007669"/>
    <property type="project" value="TreeGrafter"/>
</dbReference>
<sequence>MKPHEPVGLLIDRSPEMIFGVLAIVKAGGGYVPIDPEYPDARIDYMLRDTGIQLLLTKNEWLKQVSISQTELICLDQGYEEFLSEAELKSAALKPDGLAYINYTSGSTGQPKGVLIPHQAVIRLVCVKQIMSPLMNKRVFCKSRAFPLMPLRMKYGEPCSTAEG</sequence>
<dbReference type="InterPro" id="IPR000873">
    <property type="entry name" value="AMP-dep_synth/lig_dom"/>
</dbReference>
<dbReference type="PANTHER" id="PTHR45527:SF14">
    <property type="entry name" value="PLIPASTATIN SYNTHASE SUBUNIT B"/>
    <property type="match status" value="1"/>
</dbReference>
<evidence type="ECO:0000313" key="2">
    <source>
        <dbReference type="EMBL" id="BBP87074.1"/>
    </source>
</evidence>
<dbReference type="PANTHER" id="PTHR45527">
    <property type="entry name" value="NONRIBOSOMAL PEPTIDE SYNTHETASE"/>
    <property type="match status" value="1"/>
</dbReference>
<dbReference type="Gene3D" id="3.40.50.980">
    <property type="match status" value="2"/>
</dbReference>